<dbReference type="InterPro" id="IPR004358">
    <property type="entry name" value="Sig_transdc_His_kin-like_C"/>
</dbReference>
<dbReference type="Gene3D" id="3.30.565.10">
    <property type="entry name" value="Histidine kinase-like ATPase, C-terminal domain"/>
    <property type="match status" value="1"/>
</dbReference>
<dbReference type="InterPro" id="IPR050736">
    <property type="entry name" value="Sensor_HK_Regulatory"/>
</dbReference>
<evidence type="ECO:0000256" key="3">
    <source>
        <dbReference type="ARBA" id="ARBA00022679"/>
    </source>
</evidence>
<evidence type="ECO:0000256" key="4">
    <source>
        <dbReference type="ARBA" id="ARBA00022777"/>
    </source>
</evidence>
<dbReference type="CDD" id="cd00075">
    <property type="entry name" value="HATPase"/>
    <property type="match status" value="1"/>
</dbReference>
<dbReference type="InterPro" id="IPR036890">
    <property type="entry name" value="HATPase_C_sf"/>
</dbReference>
<evidence type="ECO:0000256" key="2">
    <source>
        <dbReference type="ARBA" id="ARBA00012438"/>
    </source>
</evidence>
<dbReference type="PROSITE" id="PS50109">
    <property type="entry name" value="HIS_KIN"/>
    <property type="match status" value="1"/>
</dbReference>
<keyword evidence="5" id="KW-0902">Two-component regulatory system</keyword>
<reference evidence="7" key="1">
    <citation type="submission" date="2019-08" db="EMBL/GenBank/DDBJ databases">
        <authorList>
            <person name="Kucharzyk K."/>
            <person name="Murdoch R.W."/>
            <person name="Higgins S."/>
            <person name="Loffler F."/>
        </authorList>
    </citation>
    <scope>NUCLEOTIDE SEQUENCE</scope>
</reference>
<dbReference type="PRINTS" id="PR00344">
    <property type="entry name" value="BCTRLSENSOR"/>
</dbReference>
<evidence type="ECO:0000256" key="5">
    <source>
        <dbReference type="ARBA" id="ARBA00023012"/>
    </source>
</evidence>
<dbReference type="InterPro" id="IPR003594">
    <property type="entry name" value="HATPase_dom"/>
</dbReference>
<dbReference type="InterPro" id="IPR005467">
    <property type="entry name" value="His_kinase_dom"/>
</dbReference>
<name>A0A645IKQ2_9ZZZZ</name>
<dbReference type="AlphaFoldDB" id="A0A645IKQ2"/>
<gene>
    <name evidence="7" type="primary">resE_55</name>
    <name evidence="7" type="ORF">SDC9_199497</name>
</gene>
<dbReference type="GO" id="GO:0004673">
    <property type="term" value="F:protein histidine kinase activity"/>
    <property type="evidence" value="ECO:0007669"/>
    <property type="project" value="UniProtKB-EC"/>
</dbReference>
<dbReference type="EC" id="2.7.13.3" evidence="2"/>
<dbReference type="GO" id="GO:0000160">
    <property type="term" value="P:phosphorelay signal transduction system"/>
    <property type="evidence" value="ECO:0007669"/>
    <property type="project" value="UniProtKB-KW"/>
</dbReference>
<keyword evidence="3 7" id="KW-0808">Transferase</keyword>
<dbReference type="PANTHER" id="PTHR43711">
    <property type="entry name" value="TWO-COMPONENT HISTIDINE KINASE"/>
    <property type="match status" value="1"/>
</dbReference>
<dbReference type="EMBL" id="VSSQ01117370">
    <property type="protein sequence ID" value="MPN51847.1"/>
    <property type="molecule type" value="Genomic_DNA"/>
</dbReference>
<evidence type="ECO:0000313" key="7">
    <source>
        <dbReference type="EMBL" id="MPN51847.1"/>
    </source>
</evidence>
<proteinExistence type="predicted"/>
<dbReference type="Pfam" id="PF02518">
    <property type="entry name" value="HATPase_c"/>
    <property type="match status" value="1"/>
</dbReference>
<evidence type="ECO:0000259" key="6">
    <source>
        <dbReference type="PROSITE" id="PS50109"/>
    </source>
</evidence>
<organism evidence="7">
    <name type="scientific">bioreactor metagenome</name>
    <dbReference type="NCBI Taxonomy" id="1076179"/>
    <lineage>
        <taxon>unclassified sequences</taxon>
        <taxon>metagenomes</taxon>
        <taxon>ecological metagenomes</taxon>
    </lineage>
</organism>
<evidence type="ECO:0000256" key="1">
    <source>
        <dbReference type="ARBA" id="ARBA00000085"/>
    </source>
</evidence>
<dbReference type="SUPFAM" id="SSF55874">
    <property type="entry name" value="ATPase domain of HSP90 chaperone/DNA topoisomerase II/histidine kinase"/>
    <property type="match status" value="1"/>
</dbReference>
<feature type="domain" description="Histidine kinase" evidence="6">
    <location>
        <begin position="1"/>
        <end position="178"/>
    </location>
</feature>
<dbReference type="SMART" id="SM00387">
    <property type="entry name" value="HATPase_c"/>
    <property type="match status" value="1"/>
</dbReference>
<protein>
    <recommendedName>
        <fullName evidence="2">histidine kinase</fullName>
        <ecNumber evidence="2">2.7.13.3</ecNumber>
    </recommendedName>
</protein>
<keyword evidence="4 7" id="KW-0418">Kinase</keyword>
<dbReference type="PANTHER" id="PTHR43711:SF1">
    <property type="entry name" value="HISTIDINE KINASE 1"/>
    <property type="match status" value="1"/>
</dbReference>
<sequence>MRLSRLINDLLELSRLQSGAVALEKGDFHLDSITREVVEQTSLVASYSGIRVQERWHCEKPLLVHSNSDRIEQVLIALIDNAIKFASDDGEIILDVKKTDDNAHAIVSVMNTGHIPEQHLPHIFERFYKADTAHTDNGTGLGLAIVHEVLTHLGEAIEAQNEGEFAGFRFTVTISSAV</sequence>
<comment type="caution">
    <text evidence="7">The sequence shown here is derived from an EMBL/GenBank/DDBJ whole genome shotgun (WGS) entry which is preliminary data.</text>
</comment>
<comment type="catalytic activity">
    <reaction evidence="1">
        <text>ATP + protein L-histidine = ADP + protein N-phospho-L-histidine.</text>
        <dbReference type="EC" id="2.7.13.3"/>
    </reaction>
</comment>
<accession>A0A645IKQ2</accession>